<accession>A0A917DNT6</accession>
<comment type="caution">
    <text evidence="1">The sequence shown here is derived from an EMBL/GenBank/DDBJ whole genome shotgun (WGS) entry which is preliminary data.</text>
</comment>
<organism evidence="1 2">
    <name type="scientific">Emticicia aquatilis</name>
    <dbReference type="NCBI Taxonomy" id="1537369"/>
    <lineage>
        <taxon>Bacteria</taxon>
        <taxon>Pseudomonadati</taxon>
        <taxon>Bacteroidota</taxon>
        <taxon>Cytophagia</taxon>
        <taxon>Cytophagales</taxon>
        <taxon>Leadbetterellaceae</taxon>
        <taxon>Emticicia</taxon>
    </lineage>
</organism>
<reference evidence="1" key="1">
    <citation type="journal article" date="2014" name="Int. J. Syst. Evol. Microbiol.">
        <title>Complete genome sequence of Corynebacterium casei LMG S-19264T (=DSM 44701T), isolated from a smear-ripened cheese.</title>
        <authorList>
            <consortium name="US DOE Joint Genome Institute (JGI-PGF)"/>
            <person name="Walter F."/>
            <person name="Albersmeier A."/>
            <person name="Kalinowski J."/>
            <person name="Ruckert C."/>
        </authorList>
    </citation>
    <scope>NUCLEOTIDE SEQUENCE</scope>
    <source>
        <strain evidence="1">CGMCC 1.15958</strain>
    </source>
</reference>
<sequence>MKTPFFISLFLLAFEGFSQKITSITLNESTRGFRREILISEKEYILDENSIIFKKKLSIEDWKEIMKICEKIKLDSFYSFKSSSRKRANDAALQATIEITVGNKKYQSSTFDHNNPPKELVALVNKLRNF</sequence>
<dbReference type="AlphaFoldDB" id="A0A917DNT6"/>
<dbReference type="Proteomes" id="UP000609064">
    <property type="component" value="Unassembled WGS sequence"/>
</dbReference>
<dbReference type="RefSeq" id="WP_188765799.1">
    <property type="nucleotide sequence ID" value="NZ_BMKK01000003.1"/>
</dbReference>
<evidence type="ECO:0000313" key="2">
    <source>
        <dbReference type="Proteomes" id="UP000609064"/>
    </source>
</evidence>
<gene>
    <name evidence="1" type="ORF">GCM10011514_18740</name>
</gene>
<reference evidence="1" key="2">
    <citation type="submission" date="2020-09" db="EMBL/GenBank/DDBJ databases">
        <authorList>
            <person name="Sun Q."/>
            <person name="Zhou Y."/>
        </authorList>
    </citation>
    <scope>NUCLEOTIDE SEQUENCE</scope>
    <source>
        <strain evidence="1">CGMCC 1.15958</strain>
    </source>
</reference>
<protein>
    <submittedName>
        <fullName evidence="1">Uncharacterized protein</fullName>
    </submittedName>
</protein>
<dbReference type="EMBL" id="BMKK01000003">
    <property type="protein sequence ID" value="GGD54815.1"/>
    <property type="molecule type" value="Genomic_DNA"/>
</dbReference>
<name>A0A917DNT6_9BACT</name>
<keyword evidence="2" id="KW-1185">Reference proteome</keyword>
<evidence type="ECO:0000313" key="1">
    <source>
        <dbReference type="EMBL" id="GGD54815.1"/>
    </source>
</evidence>
<proteinExistence type="predicted"/>